<dbReference type="EMBL" id="OU895879">
    <property type="protein sequence ID" value="CAH1727520.1"/>
    <property type="molecule type" value="Genomic_DNA"/>
</dbReference>
<evidence type="ECO:0000256" key="3">
    <source>
        <dbReference type="ARBA" id="ARBA00022737"/>
    </source>
</evidence>
<dbReference type="InterPro" id="IPR001611">
    <property type="entry name" value="Leu-rich_rpt"/>
</dbReference>
<dbReference type="InterPro" id="IPR032675">
    <property type="entry name" value="LRR_dom_sf"/>
</dbReference>
<dbReference type="PANTHER" id="PTHR24373:SF275">
    <property type="entry name" value="TIR DOMAIN-CONTAINING PROTEIN"/>
    <property type="match status" value="1"/>
</dbReference>
<sequence length="229" mass="26700">MIQQILFILLVSSFFWIYTNGAILNCDYSEHYNEKLNKHLYQCKGELLQLNENDTIIKSVTKPSNRQSSMSYVVELIIENQNLIRFPSDAENFFEELKFITVKNASIKNISNEILKAFPSLVELDLSINQISVIPKDLFIYNENLQFIYFAENRINFLSPESFDGLKSLKVIDFMKNTGINEIASTPDEISYFKIKLLVKNLEKRQTETMEKMFIWLAKCEFKFGSSAH</sequence>
<keyword evidence="1" id="KW-0433">Leucine-rich repeat</keyword>
<dbReference type="Pfam" id="PF13855">
    <property type="entry name" value="LRR_8"/>
    <property type="match status" value="1"/>
</dbReference>
<dbReference type="AlphaFoldDB" id="A0A9P0J4S9"/>
<dbReference type="Proteomes" id="UP001153620">
    <property type="component" value="Chromosome 3"/>
</dbReference>
<reference evidence="5" key="2">
    <citation type="submission" date="2022-10" db="EMBL/GenBank/DDBJ databases">
        <authorList>
            <consortium name="ENA_rothamsted_submissions"/>
            <consortium name="culmorum"/>
            <person name="King R."/>
        </authorList>
    </citation>
    <scope>NUCLEOTIDE SEQUENCE</scope>
</reference>
<dbReference type="SMART" id="SM00369">
    <property type="entry name" value="LRR_TYP"/>
    <property type="match status" value="2"/>
</dbReference>
<keyword evidence="6" id="KW-1185">Reference proteome</keyword>
<dbReference type="Gene3D" id="3.80.10.10">
    <property type="entry name" value="Ribonuclease Inhibitor"/>
    <property type="match status" value="1"/>
</dbReference>
<name>A0A9P0J4S9_9DIPT</name>
<accession>A0A9P0J4S9</accession>
<evidence type="ECO:0000313" key="5">
    <source>
        <dbReference type="EMBL" id="CAH1727520.1"/>
    </source>
</evidence>
<dbReference type="SUPFAM" id="SSF52058">
    <property type="entry name" value="L domain-like"/>
    <property type="match status" value="1"/>
</dbReference>
<dbReference type="InterPro" id="IPR003591">
    <property type="entry name" value="Leu-rich_rpt_typical-subtyp"/>
</dbReference>
<dbReference type="PANTHER" id="PTHR24373">
    <property type="entry name" value="SLIT RELATED LEUCINE-RICH REPEAT NEURONAL PROTEIN"/>
    <property type="match status" value="1"/>
</dbReference>
<organism evidence="5 6">
    <name type="scientific">Chironomus riparius</name>
    <dbReference type="NCBI Taxonomy" id="315576"/>
    <lineage>
        <taxon>Eukaryota</taxon>
        <taxon>Metazoa</taxon>
        <taxon>Ecdysozoa</taxon>
        <taxon>Arthropoda</taxon>
        <taxon>Hexapoda</taxon>
        <taxon>Insecta</taxon>
        <taxon>Pterygota</taxon>
        <taxon>Neoptera</taxon>
        <taxon>Endopterygota</taxon>
        <taxon>Diptera</taxon>
        <taxon>Nematocera</taxon>
        <taxon>Chironomoidea</taxon>
        <taxon>Chironomidae</taxon>
        <taxon>Chironominae</taxon>
        <taxon>Chironomus</taxon>
    </lineage>
</organism>
<protein>
    <submittedName>
        <fullName evidence="5">Uncharacterized protein</fullName>
    </submittedName>
</protein>
<reference evidence="5" key="1">
    <citation type="submission" date="2022-01" db="EMBL/GenBank/DDBJ databases">
        <authorList>
            <person name="King R."/>
        </authorList>
    </citation>
    <scope>NUCLEOTIDE SEQUENCE</scope>
</reference>
<evidence type="ECO:0000256" key="4">
    <source>
        <dbReference type="SAM" id="SignalP"/>
    </source>
</evidence>
<dbReference type="PROSITE" id="PS51450">
    <property type="entry name" value="LRR"/>
    <property type="match status" value="1"/>
</dbReference>
<proteinExistence type="predicted"/>
<keyword evidence="2 4" id="KW-0732">Signal</keyword>
<keyword evidence="3" id="KW-0677">Repeat</keyword>
<gene>
    <name evidence="5" type="ORF">CHIRRI_LOCUS9773</name>
</gene>
<dbReference type="InterPro" id="IPR050328">
    <property type="entry name" value="Dev_Immune_Receptor"/>
</dbReference>
<evidence type="ECO:0000256" key="2">
    <source>
        <dbReference type="ARBA" id="ARBA00022729"/>
    </source>
</evidence>
<evidence type="ECO:0000313" key="6">
    <source>
        <dbReference type="Proteomes" id="UP001153620"/>
    </source>
</evidence>
<feature type="chain" id="PRO_5040141287" evidence="4">
    <location>
        <begin position="22"/>
        <end position="229"/>
    </location>
</feature>
<evidence type="ECO:0000256" key="1">
    <source>
        <dbReference type="ARBA" id="ARBA00022614"/>
    </source>
</evidence>
<feature type="signal peptide" evidence="4">
    <location>
        <begin position="1"/>
        <end position="21"/>
    </location>
</feature>
<dbReference type="OrthoDB" id="8195814at2759"/>